<feature type="domain" description="RWP-RK" evidence="7">
    <location>
        <begin position="115"/>
        <end position="195"/>
    </location>
</feature>
<sequence>MAHDSVSAFFDALCVRMSFGDLYFPAETGLCQHRPSIINNGGSKILKTGIAAQSQGISDLIQEEPSPVSSLKDASSLRGVNSTQLWKIAYEKRDAKAHLFIQQDVNKAIFTRILAATTYKKRERTGKLHIKDLSNYFHLPISEAAKELRICSTALKKICRKHGMPRWPHRKIKSIDRRISNLLRDFCADDGLEALNIQVEIEQLRAQRAKICAGLQA</sequence>
<dbReference type="InterPro" id="IPR003035">
    <property type="entry name" value="RWP-RK_dom"/>
</dbReference>
<keyword evidence="5" id="KW-0804">Transcription</keyword>
<gene>
    <name evidence="8" type="primary">RKD5</name>
    <name evidence="8" type="ORF">KSP39_PZI002196</name>
</gene>
<dbReference type="GO" id="GO:0003677">
    <property type="term" value="F:DNA binding"/>
    <property type="evidence" value="ECO:0007669"/>
    <property type="project" value="UniProtKB-KW"/>
</dbReference>
<dbReference type="InterPro" id="IPR044607">
    <property type="entry name" value="RKD-like"/>
</dbReference>
<evidence type="ECO:0000256" key="5">
    <source>
        <dbReference type="ARBA" id="ARBA00023163"/>
    </source>
</evidence>
<dbReference type="PROSITE" id="PS51519">
    <property type="entry name" value="RWP_RK"/>
    <property type="match status" value="1"/>
</dbReference>
<dbReference type="PANTHER" id="PTHR46373">
    <property type="entry name" value="PROTEIN RKD4"/>
    <property type="match status" value="1"/>
</dbReference>
<evidence type="ECO:0000256" key="3">
    <source>
        <dbReference type="ARBA" id="ARBA00023054"/>
    </source>
</evidence>
<dbReference type="GO" id="GO:0003700">
    <property type="term" value="F:DNA-binding transcription factor activity"/>
    <property type="evidence" value="ECO:0007669"/>
    <property type="project" value="InterPro"/>
</dbReference>
<dbReference type="Proteomes" id="UP001418222">
    <property type="component" value="Unassembled WGS sequence"/>
</dbReference>
<keyword evidence="4" id="KW-0238">DNA-binding</keyword>
<proteinExistence type="predicted"/>
<keyword evidence="6" id="KW-0539">Nucleus</keyword>
<evidence type="ECO:0000256" key="1">
    <source>
        <dbReference type="ARBA" id="ARBA00004049"/>
    </source>
</evidence>
<evidence type="ECO:0000256" key="2">
    <source>
        <dbReference type="ARBA" id="ARBA00023015"/>
    </source>
</evidence>
<reference evidence="8 9" key="1">
    <citation type="journal article" date="2022" name="Nat. Plants">
        <title>Genomes of leafy and leafless Platanthera orchids illuminate the evolution of mycoheterotrophy.</title>
        <authorList>
            <person name="Li M.H."/>
            <person name="Liu K.W."/>
            <person name="Li Z."/>
            <person name="Lu H.C."/>
            <person name="Ye Q.L."/>
            <person name="Zhang D."/>
            <person name="Wang J.Y."/>
            <person name="Li Y.F."/>
            <person name="Zhong Z.M."/>
            <person name="Liu X."/>
            <person name="Yu X."/>
            <person name="Liu D.K."/>
            <person name="Tu X.D."/>
            <person name="Liu B."/>
            <person name="Hao Y."/>
            <person name="Liao X.Y."/>
            <person name="Jiang Y.T."/>
            <person name="Sun W.H."/>
            <person name="Chen J."/>
            <person name="Chen Y.Q."/>
            <person name="Ai Y."/>
            <person name="Zhai J.W."/>
            <person name="Wu S.S."/>
            <person name="Zhou Z."/>
            <person name="Hsiao Y.Y."/>
            <person name="Wu W.L."/>
            <person name="Chen Y.Y."/>
            <person name="Lin Y.F."/>
            <person name="Hsu J.L."/>
            <person name="Li C.Y."/>
            <person name="Wang Z.W."/>
            <person name="Zhao X."/>
            <person name="Zhong W.Y."/>
            <person name="Ma X.K."/>
            <person name="Ma L."/>
            <person name="Huang J."/>
            <person name="Chen G.Z."/>
            <person name="Huang M.Z."/>
            <person name="Huang L."/>
            <person name="Peng D.H."/>
            <person name="Luo Y.B."/>
            <person name="Zou S.Q."/>
            <person name="Chen S.P."/>
            <person name="Lan S."/>
            <person name="Tsai W.C."/>
            <person name="Van de Peer Y."/>
            <person name="Liu Z.J."/>
        </authorList>
    </citation>
    <scope>NUCLEOTIDE SEQUENCE [LARGE SCALE GENOMIC DNA]</scope>
    <source>
        <strain evidence="8">Lor287</strain>
    </source>
</reference>
<protein>
    <submittedName>
        <fullName evidence="8">Protein RKD5</fullName>
    </submittedName>
</protein>
<keyword evidence="2" id="KW-0805">Transcription regulation</keyword>
<dbReference type="Pfam" id="PF02042">
    <property type="entry name" value="RWP-RK"/>
    <property type="match status" value="1"/>
</dbReference>
<accession>A0AAP0GEY1</accession>
<evidence type="ECO:0000256" key="4">
    <source>
        <dbReference type="ARBA" id="ARBA00023125"/>
    </source>
</evidence>
<dbReference type="AlphaFoldDB" id="A0AAP0GEY1"/>
<evidence type="ECO:0000256" key="6">
    <source>
        <dbReference type="ARBA" id="ARBA00023242"/>
    </source>
</evidence>
<comment type="function">
    <text evidence="1">Putative transcription factor.</text>
</comment>
<dbReference type="EMBL" id="JBBWWQ010000002">
    <property type="protein sequence ID" value="KAK8954969.1"/>
    <property type="molecule type" value="Genomic_DNA"/>
</dbReference>
<keyword evidence="3" id="KW-0175">Coiled coil</keyword>
<dbReference type="PANTHER" id="PTHR46373:SF5">
    <property type="entry name" value="RWP-RK DOMAIN PROTEIN"/>
    <property type="match status" value="1"/>
</dbReference>
<keyword evidence="9" id="KW-1185">Reference proteome</keyword>
<organism evidence="8 9">
    <name type="scientific">Platanthera zijinensis</name>
    <dbReference type="NCBI Taxonomy" id="2320716"/>
    <lineage>
        <taxon>Eukaryota</taxon>
        <taxon>Viridiplantae</taxon>
        <taxon>Streptophyta</taxon>
        <taxon>Embryophyta</taxon>
        <taxon>Tracheophyta</taxon>
        <taxon>Spermatophyta</taxon>
        <taxon>Magnoliopsida</taxon>
        <taxon>Liliopsida</taxon>
        <taxon>Asparagales</taxon>
        <taxon>Orchidaceae</taxon>
        <taxon>Orchidoideae</taxon>
        <taxon>Orchideae</taxon>
        <taxon>Orchidinae</taxon>
        <taxon>Platanthera</taxon>
    </lineage>
</organism>
<comment type="caution">
    <text evidence="8">The sequence shown here is derived from an EMBL/GenBank/DDBJ whole genome shotgun (WGS) entry which is preliminary data.</text>
</comment>
<evidence type="ECO:0000313" key="9">
    <source>
        <dbReference type="Proteomes" id="UP001418222"/>
    </source>
</evidence>
<evidence type="ECO:0000313" key="8">
    <source>
        <dbReference type="EMBL" id="KAK8954969.1"/>
    </source>
</evidence>
<name>A0AAP0GEY1_9ASPA</name>
<evidence type="ECO:0000259" key="7">
    <source>
        <dbReference type="PROSITE" id="PS51519"/>
    </source>
</evidence>